<dbReference type="PANTHER" id="PTHR12904">
    <property type="match status" value="1"/>
</dbReference>
<evidence type="ECO:0000256" key="1">
    <source>
        <dbReference type="ARBA" id="ARBA00022786"/>
    </source>
</evidence>
<feature type="domain" description="Protein zer-1 homolog-like C-terminal" evidence="2">
    <location>
        <begin position="395"/>
        <end position="739"/>
    </location>
</feature>
<feature type="domain" description="Zer-1-like leucine-rich repeats region" evidence="3">
    <location>
        <begin position="183"/>
        <end position="289"/>
    </location>
</feature>
<dbReference type="InterPro" id="IPR056845">
    <property type="entry name" value="LRR_Zer-1"/>
</dbReference>
<dbReference type="EMBL" id="VUJU01003278">
    <property type="protein sequence ID" value="KAF0758502.1"/>
    <property type="molecule type" value="Genomic_DNA"/>
</dbReference>
<dbReference type="Pfam" id="PF25013">
    <property type="entry name" value="LRR_Zer-1"/>
    <property type="match status" value="1"/>
</dbReference>
<name>A0A6G0YMM9_APHCR</name>
<reference evidence="4 5" key="1">
    <citation type="submission" date="2019-08" db="EMBL/GenBank/DDBJ databases">
        <title>Whole genome of Aphis craccivora.</title>
        <authorList>
            <person name="Voronova N.V."/>
            <person name="Shulinski R.S."/>
            <person name="Bandarenka Y.V."/>
            <person name="Zhorov D.G."/>
            <person name="Warner D."/>
        </authorList>
    </citation>
    <scope>NUCLEOTIDE SEQUENCE [LARGE SCALE GENOMIC DNA]</scope>
    <source>
        <strain evidence="4">180601</strain>
        <tissue evidence="4">Whole Body</tissue>
    </source>
</reference>
<dbReference type="SUPFAM" id="SSF52047">
    <property type="entry name" value="RNI-like"/>
    <property type="match status" value="1"/>
</dbReference>
<dbReference type="InterPro" id="IPR032675">
    <property type="entry name" value="LRR_dom_sf"/>
</dbReference>
<dbReference type="AlphaFoldDB" id="A0A6G0YMM9"/>
<dbReference type="InterPro" id="IPR016024">
    <property type="entry name" value="ARM-type_fold"/>
</dbReference>
<evidence type="ECO:0000259" key="3">
    <source>
        <dbReference type="Pfam" id="PF25013"/>
    </source>
</evidence>
<evidence type="ECO:0000313" key="4">
    <source>
        <dbReference type="EMBL" id="KAF0758502.1"/>
    </source>
</evidence>
<dbReference type="InterPro" id="IPR055142">
    <property type="entry name" value="ZER1-like_C"/>
</dbReference>
<evidence type="ECO:0000313" key="5">
    <source>
        <dbReference type="Proteomes" id="UP000478052"/>
    </source>
</evidence>
<protein>
    <submittedName>
        <fullName evidence="4">Protein zyg-11 B-like isoform X1</fullName>
    </submittedName>
</protein>
<dbReference type="PANTHER" id="PTHR12904:SF22">
    <property type="entry name" value="ZYG-11 FAMILY MEMBER B, CELL CYCLE REGULATOR"/>
    <property type="match status" value="1"/>
</dbReference>
<dbReference type="GO" id="GO:0031462">
    <property type="term" value="C:Cul2-RING ubiquitin ligase complex"/>
    <property type="evidence" value="ECO:0007669"/>
    <property type="project" value="TreeGrafter"/>
</dbReference>
<dbReference type="Pfam" id="PF22964">
    <property type="entry name" value="ZER1-like_2nd"/>
    <property type="match status" value="1"/>
</dbReference>
<evidence type="ECO:0000259" key="2">
    <source>
        <dbReference type="Pfam" id="PF22964"/>
    </source>
</evidence>
<dbReference type="SUPFAM" id="SSF48371">
    <property type="entry name" value="ARM repeat"/>
    <property type="match status" value="1"/>
</dbReference>
<dbReference type="InterPro" id="IPR011989">
    <property type="entry name" value="ARM-like"/>
</dbReference>
<dbReference type="InterPro" id="IPR051341">
    <property type="entry name" value="Zyg-11_UBL_adapter"/>
</dbReference>
<comment type="caution">
    <text evidence="4">The sequence shown here is derived from an EMBL/GenBank/DDBJ whole genome shotgun (WGS) entry which is preliminary data.</text>
</comment>
<gene>
    <name evidence="4" type="ORF">FWK35_00015367</name>
</gene>
<sequence>MYANPETLKDLCIDYVCDNIEKLYMAEQISETDLQPSEPEYMFIERNVYLPMEVSEMLLTKLSVRNKLNDEILSLFSHKNVYLRNVILPKTKNLTTKGLRTLKKHKIKKLKVHGLDCTVNELVGSLGEWTTQNLETLCVSNSSFISDSYDLRFCVTVSLSKLKNLCSLDVSNTEFSTNNLIAVVEDLPLLESLDISNTKVDTLLPLGKKKNQLRKLSVYNLKEATMHLIAFSPLKSMTSLTHLDLSSEKYSHPFENFSCDTPWLQFLTDPDWLPNLVSLDISVHEVGSDNVGPRIMQDFLTTHKKLRFLGLMHMDDCGLAMFTVPTHPLYNPDLVVTGVVTQEQLLTGLKRYTKRPTYIQKCLYHLFKWTEKYNCPKVDIIQLILNVMNCLPDSFPVQMAATACLYNLTKSDLALNIHPSVLAKVVEATLDAMERFPNHNQLQKNTLLTLCSDRILQDVKMDKFRCAKLVLDSLHFFNDIVMNRMSVAICSILAAKISTSETSQLGSNPRYMAKLLSIVFEKLSTRTVDVTMKFTLSALWNLTDESPTTCKVFIDEGGLVLYMNILNTFIDDSTVETKVLGLVNNIAEVPHLRNMLFSNDIIPTLRRLLRSEQIDVSYFAAGIIAHLACEPSWETFTVNSKAEVLEELRYAVKQWVPPEGEMVAYRSFQPFIGLLKSTNTPQVQLWAAWAILHVCTKNAKKYCAMLNKENGVDILQQIASDKTVDHEVCELCYGILDLMNEFRKVSNPVQQTDTF</sequence>
<proteinExistence type="predicted"/>
<keyword evidence="5" id="KW-1185">Reference proteome</keyword>
<dbReference type="Proteomes" id="UP000478052">
    <property type="component" value="Unassembled WGS sequence"/>
</dbReference>
<dbReference type="OrthoDB" id="5783533at2759"/>
<accession>A0A6G0YMM9</accession>
<keyword evidence="1" id="KW-0833">Ubl conjugation pathway</keyword>
<dbReference type="Gene3D" id="1.25.10.10">
    <property type="entry name" value="Leucine-rich Repeat Variant"/>
    <property type="match status" value="1"/>
</dbReference>
<organism evidence="4 5">
    <name type="scientific">Aphis craccivora</name>
    <name type="common">Cowpea aphid</name>
    <dbReference type="NCBI Taxonomy" id="307492"/>
    <lineage>
        <taxon>Eukaryota</taxon>
        <taxon>Metazoa</taxon>
        <taxon>Ecdysozoa</taxon>
        <taxon>Arthropoda</taxon>
        <taxon>Hexapoda</taxon>
        <taxon>Insecta</taxon>
        <taxon>Pterygota</taxon>
        <taxon>Neoptera</taxon>
        <taxon>Paraneoptera</taxon>
        <taxon>Hemiptera</taxon>
        <taxon>Sternorrhyncha</taxon>
        <taxon>Aphidomorpha</taxon>
        <taxon>Aphidoidea</taxon>
        <taxon>Aphididae</taxon>
        <taxon>Aphidini</taxon>
        <taxon>Aphis</taxon>
        <taxon>Aphis</taxon>
    </lineage>
</organism>
<dbReference type="Gene3D" id="3.80.10.10">
    <property type="entry name" value="Ribonuclease Inhibitor"/>
    <property type="match status" value="1"/>
</dbReference>